<keyword evidence="1" id="KW-1133">Transmembrane helix</keyword>
<accession>A0A1G6AG36</accession>
<reference evidence="2 3" key="1">
    <citation type="submission" date="2016-10" db="EMBL/GenBank/DDBJ databases">
        <authorList>
            <person name="de Groot N.N."/>
        </authorList>
    </citation>
    <scope>NUCLEOTIDE SEQUENCE [LARGE SCALE GENOMIC DNA]</scope>
    <source>
        <strain evidence="2 3">ATCC 35022</strain>
    </source>
</reference>
<evidence type="ECO:0000256" key="1">
    <source>
        <dbReference type="SAM" id="Phobius"/>
    </source>
</evidence>
<dbReference type="EMBL" id="FMXQ01000001">
    <property type="protein sequence ID" value="SDB07344.1"/>
    <property type="molecule type" value="Genomic_DNA"/>
</dbReference>
<evidence type="ECO:0000313" key="2">
    <source>
        <dbReference type="EMBL" id="SDB07344.1"/>
    </source>
</evidence>
<keyword evidence="1" id="KW-0472">Membrane</keyword>
<dbReference type="STRING" id="665467.SAMN02982931_00569"/>
<protein>
    <recommendedName>
        <fullName evidence="4">Fatty acid desaturase</fullName>
    </recommendedName>
</protein>
<organism evidence="2 3">
    <name type="scientific">Bauldia litoralis</name>
    <dbReference type="NCBI Taxonomy" id="665467"/>
    <lineage>
        <taxon>Bacteria</taxon>
        <taxon>Pseudomonadati</taxon>
        <taxon>Pseudomonadota</taxon>
        <taxon>Alphaproteobacteria</taxon>
        <taxon>Hyphomicrobiales</taxon>
        <taxon>Kaistiaceae</taxon>
        <taxon>Bauldia</taxon>
    </lineage>
</organism>
<feature type="transmembrane region" description="Helical" evidence="1">
    <location>
        <begin position="60"/>
        <end position="77"/>
    </location>
</feature>
<evidence type="ECO:0000313" key="3">
    <source>
        <dbReference type="Proteomes" id="UP000199071"/>
    </source>
</evidence>
<feature type="transmembrane region" description="Helical" evidence="1">
    <location>
        <begin position="34"/>
        <end position="54"/>
    </location>
</feature>
<evidence type="ECO:0008006" key="4">
    <source>
        <dbReference type="Google" id="ProtNLM"/>
    </source>
</evidence>
<dbReference type="AlphaFoldDB" id="A0A1G6AG36"/>
<sequence length="85" mass="9699">MNAMQNAMSESYRAVMDPSVNPLRRLPPIRRFQTMLFLSMMWTLIFCVGTGAWLWYGELVAFHVLLALGVFVTGTTFHRAGRTSE</sequence>
<dbReference type="Proteomes" id="UP000199071">
    <property type="component" value="Unassembled WGS sequence"/>
</dbReference>
<gene>
    <name evidence="2" type="ORF">SAMN02982931_00569</name>
</gene>
<dbReference type="OrthoDB" id="7360165at2"/>
<keyword evidence="1" id="KW-0812">Transmembrane</keyword>
<name>A0A1G6AG36_9HYPH</name>
<keyword evidence="3" id="KW-1185">Reference proteome</keyword>
<dbReference type="RefSeq" id="WP_090874669.1">
    <property type="nucleotide sequence ID" value="NZ_FMXQ01000001.1"/>
</dbReference>
<proteinExistence type="predicted"/>